<evidence type="ECO:0000313" key="6">
    <source>
        <dbReference type="Proteomes" id="UP001415857"/>
    </source>
</evidence>
<dbReference type="Gene3D" id="3.40.50.1000">
    <property type="entry name" value="HAD superfamily/HAD-like"/>
    <property type="match status" value="1"/>
</dbReference>
<dbReference type="PIRSF" id="PIRSF002674">
    <property type="entry name" value="VSP"/>
    <property type="match status" value="1"/>
</dbReference>
<feature type="chain" id="PRO_5043006454" description="Acid phosphatase 1" evidence="4">
    <location>
        <begin position="24"/>
        <end position="257"/>
    </location>
</feature>
<dbReference type="Proteomes" id="UP001415857">
    <property type="component" value="Unassembled WGS sequence"/>
</dbReference>
<reference evidence="5 6" key="1">
    <citation type="journal article" date="2024" name="Plant J.">
        <title>Genome sequences and population genomics reveal climatic adaptation and genomic divergence between two closely related sweetgum species.</title>
        <authorList>
            <person name="Xu W.Q."/>
            <person name="Ren C.Q."/>
            <person name="Zhang X.Y."/>
            <person name="Comes H.P."/>
            <person name="Liu X.H."/>
            <person name="Li Y.G."/>
            <person name="Kettle C.J."/>
            <person name="Jalonen R."/>
            <person name="Gaisberger H."/>
            <person name="Ma Y.Z."/>
            <person name="Qiu Y.X."/>
        </authorList>
    </citation>
    <scope>NUCLEOTIDE SEQUENCE [LARGE SCALE GENOMIC DNA]</scope>
    <source>
        <strain evidence="5">Hangzhou</strain>
    </source>
</reference>
<keyword evidence="2" id="KW-0325">Glycoprotein</keyword>
<dbReference type="EMBL" id="JBBPBK010000007">
    <property type="protein sequence ID" value="KAK9280966.1"/>
    <property type="molecule type" value="Genomic_DNA"/>
</dbReference>
<keyword evidence="6" id="KW-1185">Reference proteome</keyword>
<feature type="signal peptide" evidence="4">
    <location>
        <begin position="1"/>
        <end position="23"/>
    </location>
</feature>
<dbReference type="InterPro" id="IPR014403">
    <property type="entry name" value="APS1/VSP"/>
</dbReference>
<evidence type="ECO:0000313" key="5">
    <source>
        <dbReference type="EMBL" id="KAK9280966.1"/>
    </source>
</evidence>
<dbReference type="CDD" id="cd07535">
    <property type="entry name" value="HAD_VSP"/>
    <property type="match status" value="1"/>
</dbReference>
<dbReference type="Pfam" id="PF03767">
    <property type="entry name" value="Acid_phosphat_B"/>
    <property type="match status" value="1"/>
</dbReference>
<dbReference type="InterPro" id="IPR005519">
    <property type="entry name" value="Acid_phosphat_B-like"/>
</dbReference>
<dbReference type="GO" id="GO:0003993">
    <property type="term" value="F:acid phosphatase activity"/>
    <property type="evidence" value="ECO:0007669"/>
    <property type="project" value="InterPro"/>
</dbReference>
<evidence type="ECO:0008006" key="7">
    <source>
        <dbReference type="Google" id="ProtNLM"/>
    </source>
</evidence>
<dbReference type="PANTHER" id="PTHR31284:SF24">
    <property type="entry name" value="ACID PHOSPHATASE"/>
    <property type="match status" value="1"/>
</dbReference>
<comment type="caution">
    <text evidence="5">The sequence shown here is derived from an EMBL/GenBank/DDBJ whole genome shotgun (WGS) entry which is preliminary data.</text>
</comment>
<dbReference type="InterPro" id="IPR036412">
    <property type="entry name" value="HAD-like_sf"/>
</dbReference>
<name>A0AAP0RSV7_LIQFO</name>
<protein>
    <recommendedName>
        <fullName evidence="7">Acid phosphatase 1</fullName>
    </recommendedName>
</protein>
<evidence type="ECO:0000256" key="2">
    <source>
        <dbReference type="ARBA" id="ARBA00023180"/>
    </source>
</evidence>
<sequence>MQMGRHLGFLLVFISLFIGLAVADWNILNRKKKNELGSSLKNYCESWRINVELNNIRGFDVVPQECIDFIGKYMTSTQYKVDSERALEECTLYLSSCCTFKGDGKDAWIFDVDDTLLSLVPYYKKHHFGGEKLNMTSLEAWMRESKAPALQHTMKLFHEIKSSGLKIFLISSRRECLRTHTVDNLIKVGYHGWTNLILRELEDENVQVQNYKANARKRLVDEGYRIWGIIGDQWSSVEGLPTAKRTFKLPNCLYHVS</sequence>
<dbReference type="NCBIfam" id="TIGR01675">
    <property type="entry name" value="plant-AP"/>
    <property type="match status" value="1"/>
</dbReference>
<keyword evidence="1 4" id="KW-0732">Signal</keyword>
<dbReference type="FunFam" id="3.40.50.1000:FF:000189">
    <property type="entry name" value="Vegetative storage protein 1"/>
    <property type="match status" value="1"/>
</dbReference>
<evidence type="ECO:0000256" key="1">
    <source>
        <dbReference type="ARBA" id="ARBA00022729"/>
    </source>
</evidence>
<dbReference type="AlphaFoldDB" id="A0AAP0RSV7"/>
<comment type="similarity">
    <text evidence="3">Belongs to the APS1/VSP family.</text>
</comment>
<dbReference type="PANTHER" id="PTHR31284">
    <property type="entry name" value="ACID PHOSPHATASE-LIKE PROTEIN"/>
    <property type="match status" value="1"/>
</dbReference>
<gene>
    <name evidence="5" type="ORF">L1049_003857</name>
</gene>
<evidence type="ECO:0000256" key="4">
    <source>
        <dbReference type="SAM" id="SignalP"/>
    </source>
</evidence>
<evidence type="ECO:0000256" key="3">
    <source>
        <dbReference type="PIRNR" id="PIRNR002674"/>
    </source>
</evidence>
<proteinExistence type="inferred from homology"/>
<dbReference type="InterPro" id="IPR010028">
    <property type="entry name" value="Acid_phosphatase_pln"/>
</dbReference>
<dbReference type="SUPFAM" id="SSF56784">
    <property type="entry name" value="HAD-like"/>
    <property type="match status" value="1"/>
</dbReference>
<organism evidence="5 6">
    <name type="scientific">Liquidambar formosana</name>
    <name type="common">Formosan gum</name>
    <dbReference type="NCBI Taxonomy" id="63359"/>
    <lineage>
        <taxon>Eukaryota</taxon>
        <taxon>Viridiplantae</taxon>
        <taxon>Streptophyta</taxon>
        <taxon>Embryophyta</taxon>
        <taxon>Tracheophyta</taxon>
        <taxon>Spermatophyta</taxon>
        <taxon>Magnoliopsida</taxon>
        <taxon>eudicotyledons</taxon>
        <taxon>Gunneridae</taxon>
        <taxon>Pentapetalae</taxon>
        <taxon>Saxifragales</taxon>
        <taxon>Altingiaceae</taxon>
        <taxon>Liquidambar</taxon>
    </lineage>
</organism>
<accession>A0AAP0RSV7</accession>
<dbReference type="InterPro" id="IPR023214">
    <property type="entry name" value="HAD_sf"/>
</dbReference>